<dbReference type="Pfam" id="PF15924">
    <property type="entry name" value="ALG11_N"/>
    <property type="match status" value="1"/>
</dbReference>
<keyword evidence="10" id="KW-0472">Membrane</keyword>
<evidence type="ECO:0000256" key="10">
    <source>
        <dbReference type="ARBA" id="ARBA00023136"/>
    </source>
</evidence>
<keyword evidence="6 12" id="KW-0808">Transferase</keyword>
<keyword evidence="5 12" id="KW-0328">Glycosyltransferase</keyword>
<dbReference type="EC" id="2.4.1.131" evidence="3 12"/>
<evidence type="ECO:0000256" key="5">
    <source>
        <dbReference type="ARBA" id="ARBA00022676"/>
    </source>
</evidence>
<evidence type="ECO:0000313" key="16">
    <source>
        <dbReference type="EMBL" id="KAL3230796.1"/>
    </source>
</evidence>
<feature type="chain" id="PRO_5046499865" description="GDP-Man:Man(3)GlcNAc(2)-PP-Dol alpha-1,2-mannosyltransferase" evidence="13">
    <location>
        <begin position="20"/>
        <end position="508"/>
    </location>
</feature>
<dbReference type="PANTHER" id="PTHR45919">
    <property type="entry name" value="GDP-MAN:MAN(3)GLCNAC(2)-PP-DOL ALPHA-1,2-MANNOSYLTRANSFERASE"/>
    <property type="match status" value="1"/>
</dbReference>
<dbReference type="InterPro" id="IPR038013">
    <property type="entry name" value="ALG11"/>
</dbReference>
<evidence type="ECO:0000256" key="4">
    <source>
        <dbReference type="ARBA" id="ARBA00022018"/>
    </source>
</evidence>
<organism evidence="16 17">
    <name type="scientific">Nakaseomyces bracarensis</name>
    <dbReference type="NCBI Taxonomy" id="273131"/>
    <lineage>
        <taxon>Eukaryota</taxon>
        <taxon>Fungi</taxon>
        <taxon>Dikarya</taxon>
        <taxon>Ascomycota</taxon>
        <taxon>Saccharomycotina</taxon>
        <taxon>Saccharomycetes</taxon>
        <taxon>Saccharomycetales</taxon>
        <taxon>Saccharomycetaceae</taxon>
        <taxon>Nakaseomyces</taxon>
    </lineage>
</organism>
<evidence type="ECO:0000259" key="14">
    <source>
        <dbReference type="Pfam" id="PF00534"/>
    </source>
</evidence>
<dbReference type="PANTHER" id="PTHR45919:SF1">
    <property type="entry name" value="GDP-MAN:MAN(3)GLCNAC(2)-PP-DOL ALPHA-1,2-MANNOSYLTRANSFERASE"/>
    <property type="match status" value="1"/>
</dbReference>
<comment type="pathway">
    <text evidence="2 12">Protein modification; protein glycosylation.</text>
</comment>
<dbReference type="InterPro" id="IPR031814">
    <property type="entry name" value="ALG11_N"/>
</dbReference>
<evidence type="ECO:0000256" key="2">
    <source>
        <dbReference type="ARBA" id="ARBA00004922"/>
    </source>
</evidence>
<feature type="signal peptide" evidence="13">
    <location>
        <begin position="1"/>
        <end position="19"/>
    </location>
</feature>
<protein>
    <recommendedName>
        <fullName evidence="4 12">GDP-Man:Man(3)GlcNAc(2)-PP-Dol alpha-1,2-mannosyltransferase</fullName>
        <ecNumber evidence="3 12">2.4.1.131</ecNumber>
    </recommendedName>
</protein>
<reference evidence="16 17" key="1">
    <citation type="submission" date="2024-05" db="EMBL/GenBank/DDBJ databases">
        <title>Long read based assembly of the Candida bracarensis genome reveals expanded adhesin content.</title>
        <authorList>
            <person name="Marcet-Houben M."/>
            <person name="Ksiezopolska E."/>
            <person name="Gabaldon T."/>
        </authorList>
    </citation>
    <scope>NUCLEOTIDE SEQUENCE [LARGE SCALE GENOMIC DNA]</scope>
    <source>
        <strain evidence="16 17">CBM6</strain>
    </source>
</reference>
<comment type="catalytic activity">
    <reaction evidence="11 12">
        <text>an alpha-D-Man-(1-&gt;3)-[alpha-D-Man-(1-&gt;6)]-beta-D-Man-(1-&gt;4)-beta-D-GlcNAc-(1-&gt;4)-alpha-D-GlcNAc-diphospho-di-trans,poly-cis-dolichol + 2 GDP-alpha-D-mannose = an alpha-D-Man-(1-&gt;2)-alpha-D-Man-(1-&gt;2)-alpha-D-Man-(1-&gt;3)-[alpha-D-Man-(1-&gt;6)]-beta-D-Man-(1-&gt;4)-beta-D-GlcNAc-(1-&gt;4)-alpha-D-GlcNAc-diphospho-di-trans,poly-cis-dolichol + 2 GDP + 2 H(+)</text>
        <dbReference type="Rhea" id="RHEA:29523"/>
        <dbReference type="Rhea" id="RHEA-COMP:19515"/>
        <dbReference type="Rhea" id="RHEA-COMP:19516"/>
        <dbReference type="ChEBI" id="CHEBI:15378"/>
        <dbReference type="ChEBI" id="CHEBI:57527"/>
        <dbReference type="ChEBI" id="CHEBI:58189"/>
        <dbReference type="ChEBI" id="CHEBI:132511"/>
        <dbReference type="ChEBI" id="CHEBI:132515"/>
        <dbReference type="EC" id="2.4.1.131"/>
    </reaction>
    <physiologicalReaction direction="left-to-right" evidence="11 12">
        <dbReference type="Rhea" id="RHEA:29524"/>
    </physiologicalReaction>
</comment>
<dbReference type="Gene3D" id="3.40.50.2000">
    <property type="entry name" value="Glycogen Phosphorylase B"/>
    <property type="match status" value="1"/>
</dbReference>
<dbReference type="SUPFAM" id="SSF53756">
    <property type="entry name" value="UDP-Glycosyltransferase/glycogen phosphorylase"/>
    <property type="match status" value="1"/>
</dbReference>
<evidence type="ECO:0000313" key="17">
    <source>
        <dbReference type="Proteomes" id="UP001623330"/>
    </source>
</evidence>
<keyword evidence="17" id="KW-1185">Reference proteome</keyword>
<evidence type="ECO:0000259" key="15">
    <source>
        <dbReference type="Pfam" id="PF15924"/>
    </source>
</evidence>
<keyword evidence="9" id="KW-1133">Transmembrane helix</keyword>
<feature type="domain" description="ALG11 mannosyltransferase N-terminal" evidence="15">
    <location>
        <begin position="46"/>
        <end position="245"/>
    </location>
</feature>
<evidence type="ECO:0000256" key="11">
    <source>
        <dbReference type="ARBA" id="ARBA00045065"/>
    </source>
</evidence>
<name>A0ABR4NRK4_9SACH</name>
<dbReference type="EMBL" id="JBEVYD010000009">
    <property type="protein sequence ID" value="KAL3230796.1"/>
    <property type="molecule type" value="Genomic_DNA"/>
</dbReference>
<comment type="caution">
    <text evidence="16">The sequence shown here is derived from an EMBL/GenBank/DDBJ whole genome shotgun (WGS) entry which is preliminary data.</text>
</comment>
<keyword evidence="8 12" id="KW-0256">Endoplasmic reticulum</keyword>
<evidence type="ECO:0000256" key="1">
    <source>
        <dbReference type="ARBA" id="ARBA00004389"/>
    </source>
</evidence>
<accession>A0ABR4NRK4</accession>
<dbReference type="Pfam" id="PF00534">
    <property type="entry name" value="Glycos_transf_1"/>
    <property type="match status" value="1"/>
</dbReference>
<keyword evidence="7" id="KW-0812">Transmembrane</keyword>
<sequence>MLLAALVGILCLLALPVVRTPLYELVGKKFVRYQRRALGRSRYTTKYIGFFHPYCNAGGGGEKVLWRAVAETLSYDRNCFVVVYTGDVDSSREEIIKNVRHRFDYDMDFERVGFVFLHHRDWVDGKTWKHLTLLGQAVGSMLLTAEALVRFVPDIWCDTMGYPFGYPVVKFFTGLPIITYTHYPVISSDMLEKLELEIEKSPSKTGTAKLIYWKLFMRWYRFVGSCVDVATTNSTWTNNHIKSIWTKTQSRVIYPPCSTEKLVAHIGVDSEDYSQRKDQAVIIAQFRPEKRHTLLIDNYAEFLDRLEPGQKHFKLIMVGSTRSADDRKYVESLMTHAYEDLGINKDDLVFKTDCSYEEVKNILKESTFGINTMWNEHFGIAVVEYAAAGLISLVHASAGPLLDIIVPWDSTSKRELPYDQIDENNRTGFFFKDKSDPDFKESKEEFQKYETLSQVFEKVNTLTVEKRKAISQRAKDCALSKFSDKQFDHQWDHALDDLEHKVSRLGSN</sequence>
<comment type="subcellular location">
    <subcellularLocation>
        <location evidence="1">Endoplasmic reticulum membrane</location>
        <topology evidence="1">Single-pass membrane protein</topology>
    </subcellularLocation>
</comment>
<comment type="function">
    <text evidence="12">GDP-Man:Man(3)GlcNAc(2)-PP-Dol alpha-1,2-mannosyltransferase that operates in the biosynthetic pathway of dolichol-linked oligosaccharides, the glycan precursors employed in protein asparagine (N)-glycosylation. The assembly of dolichol-linked oligosaccharides begins on the cytosolic side of the endoplasmic reticulum membrane and finishes in its lumen. The sequential addition of sugars to dolichol pyrophosphate produces dolichol-linked oligosaccharides containing fourteen sugars, including two GlcNAcs, nine mannoses and three glucoses. Once assembled, the oligosaccharide is transferred from the lipid to nascent proteins by oligosaccharyltransferases. Catalyzes, on the cytoplasmic face of the endoplasmic reticulum, the addition of the fourth and fifth mannose residues to the dolichol-linked oligosaccharide chain, to produce Man(5)GlcNAc(2)-PP-dolichol core oligosaccharide.</text>
</comment>
<keyword evidence="13" id="KW-0732">Signal</keyword>
<evidence type="ECO:0000256" key="6">
    <source>
        <dbReference type="ARBA" id="ARBA00022679"/>
    </source>
</evidence>
<proteinExistence type="inferred from homology"/>
<evidence type="ECO:0000256" key="12">
    <source>
        <dbReference type="RuleBase" id="RU367051"/>
    </source>
</evidence>
<evidence type="ECO:0000256" key="9">
    <source>
        <dbReference type="ARBA" id="ARBA00022989"/>
    </source>
</evidence>
<comment type="similarity">
    <text evidence="12">Belongs to the glycosyltransferase group 1 family. Glycosyltransferase 4 subfamily.</text>
</comment>
<evidence type="ECO:0000256" key="3">
    <source>
        <dbReference type="ARBA" id="ARBA00012645"/>
    </source>
</evidence>
<dbReference type="CDD" id="cd03806">
    <property type="entry name" value="GT4_ALG11-like"/>
    <property type="match status" value="1"/>
</dbReference>
<gene>
    <name evidence="16" type="ORF">RNJ44_01245</name>
</gene>
<dbReference type="InterPro" id="IPR001296">
    <property type="entry name" value="Glyco_trans_1"/>
</dbReference>
<evidence type="ECO:0000256" key="7">
    <source>
        <dbReference type="ARBA" id="ARBA00022692"/>
    </source>
</evidence>
<feature type="domain" description="Glycosyl transferase family 1" evidence="14">
    <location>
        <begin position="276"/>
        <end position="434"/>
    </location>
</feature>
<evidence type="ECO:0000256" key="13">
    <source>
        <dbReference type="SAM" id="SignalP"/>
    </source>
</evidence>
<dbReference type="Proteomes" id="UP001623330">
    <property type="component" value="Unassembled WGS sequence"/>
</dbReference>
<evidence type="ECO:0000256" key="8">
    <source>
        <dbReference type="ARBA" id="ARBA00022824"/>
    </source>
</evidence>